<feature type="non-terminal residue" evidence="1">
    <location>
        <position position="1"/>
    </location>
</feature>
<sequence length="72" mass="8214">QYFFCASVRSIQKKITKILHIPTGSEISDGLRSSEASPSKKFIRFRYCLFPPKDGIKKNIFFFIPEGIGNTL</sequence>
<proteinExistence type="predicted"/>
<protein>
    <submittedName>
        <fullName evidence="1">Unclassified</fullName>
    </submittedName>
</protein>
<accession>A0A060QRB5</accession>
<dbReference type="EMBL" id="CBMH010002249">
    <property type="protein sequence ID" value="CDL73469.1"/>
    <property type="molecule type" value="Genomic_DNA"/>
</dbReference>
<comment type="caution">
    <text evidence="1">The sequence shown here is derived from an EMBL/GenBank/DDBJ whole genome shotgun (WGS) entry which is preliminary data.</text>
</comment>
<name>A0A060QRB5_FUSCU</name>
<gene>
    <name evidence="1" type="ORF">BN852_0126610</name>
</gene>
<evidence type="ECO:0000313" key="1">
    <source>
        <dbReference type="EMBL" id="CDL73469.1"/>
    </source>
</evidence>
<dbReference type="AlphaFoldDB" id="A0A060QRB5"/>
<organism evidence="1">
    <name type="scientific">Fusarium culmorum CS7071</name>
    <dbReference type="NCBI Taxonomy" id="1318462"/>
    <lineage>
        <taxon>Eukaryota</taxon>
        <taxon>Fungi</taxon>
        <taxon>Dikarya</taxon>
        <taxon>Ascomycota</taxon>
        <taxon>Pezizomycotina</taxon>
        <taxon>Sordariomycetes</taxon>
        <taxon>Hypocreomycetidae</taxon>
        <taxon>Hypocreales</taxon>
        <taxon>Nectriaceae</taxon>
        <taxon>Fusarium</taxon>
    </lineage>
</organism>
<reference evidence="1" key="1">
    <citation type="submission" date="2013-05" db="EMBL/GenBank/DDBJ databases">
        <title>Draft genome sequences of six wheat associated Fusarium spp. isolates.</title>
        <authorList>
            <person name="Moolhuijzen P.M."/>
            <person name="Manners J.M."/>
            <person name="Wilcox S."/>
            <person name="Bellgard M.I."/>
            <person name="Gardiner D.M."/>
        </authorList>
    </citation>
    <scope>NUCLEOTIDE SEQUENCE</scope>
    <source>
        <strain evidence="1">CS7071</strain>
    </source>
</reference>